<dbReference type="InterPro" id="IPR036852">
    <property type="entry name" value="Peptidase_S8/S53_dom_sf"/>
</dbReference>
<dbReference type="PANTHER" id="PTHR10795">
    <property type="entry name" value="PROPROTEIN CONVERTASE SUBTILISIN/KEXIN"/>
    <property type="match status" value="1"/>
</dbReference>
<dbReference type="RefSeq" id="WP_161014961.1">
    <property type="nucleotide sequence ID" value="NZ_WWCK01000005.1"/>
</dbReference>
<keyword evidence="8" id="KW-0325">Glycoprotein</keyword>
<evidence type="ECO:0000313" key="17">
    <source>
        <dbReference type="EMBL" id="MYM68401.1"/>
    </source>
</evidence>
<dbReference type="GO" id="GO:0004252">
    <property type="term" value="F:serine-type endopeptidase activity"/>
    <property type="evidence" value="ECO:0007669"/>
    <property type="project" value="UniProtKB-UniRule"/>
</dbReference>
<dbReference type="Pfam" id="PF17766">
    <property type="entry name" value="fn3_6"/>
    <property type="match status" value="1"/>
</dbReference>
<keyword evidence="4 10" id="KW-0645">Protease</keyword>
<keyword evidence="7 10" id="KW-0720">Serine protease</keyword>
<comment type="subcellular location">
    <subcellularLocation>
        <location evidence="1">Secreted</location>
    </subcellularLocation>
</comment>
<dbReference type="CDD" id="cd04852">
    <property type="entry name" value="Peptidases_S8_3"/>
    <property type="match status" value="1"/>
</dbReference>
<name>A0A7X4GSK6_9BURK</name>
<dbReference type="Gene3D" id="3.30.70.80">
    <property type="entry name" value="Peptidase S8 propeptide/proteinase inhibitor I9"/>
    <property type="match status" value="1"/>
</dbReference>
<evidence type="ECO:0000259" key="16">
    <source>
        <dbReference type="Pfam" id="PF17766"/>
    </source>
</evidence>
<evidence type="ECO:0000256" key="5">
    <source>
        <dbReference type="ARBA" id="ARBA00022729"/>
    </source>
</evidence>
<evidence type="ECO:0000256" key="9">
    <source>
        <dbReference type="PIRSR" id="PIRSR615500-1"/>
    </source>
</evidence>
<evidence type="ECO:0000256" key="11">
    <source>
        <dbReference type="RuleBase" id="RU003355"/>
    </source>
</evidence>
<feature type="chain" id="PRO_5030865958" evidence="12">
    <location>
        <begin position="25"/>
        <end position="1063"/>
    </location>
</feature>
<dbReference type="InterPro" id="IPR010259">
    <property type="entry name" value="S8pro/Inhibitor_I9"/>
</dbReference>
<comment type="caution">
    <text evidence="17">The sequence shown here is derived from an EMBL/GenBank/DDBJ whole genome shotgun (WGS) entry which is preliminary data.</text>
</comment>
<evidence type="ECO:0000256" key="4">
    <source>
        <dbReference type="ARBA" id="ARBA00022670"/>
    </source>
</evidence>
<dbReference type="PRINTS" id="PR00723">
    <property type="entry name" value="SUBTILISIN"/>
</dbReference>
<feature type="signal peptide" evidence="12">
    <location>
        <begin position="1"/>
        <end position="24"/>
    </location>
</feature>
<gene>
    <name evidence="17" type="ORF">GTP45_16415</name>
</gene>
<dbReference type="Pfam" id="PF05922">
    <property type="entry name" value="Inhibitor_I9"/>
    <property type="match status" value="1"/>
</dbReference>
<dbReference type="Gene3D" id="2.60.40.2310">
    <property type="match status" value="1"/>
</dbReference>
<keyword evidence="18" id="KW-1185">Reference proteome</keyword>
<feature type="active site" description="Charge relay system" evidence="9 10">
    <location>
        <position position="621"/>
    </location>
</feature>
<reference evidence="17 18" key="1">
    <citation type="submission" date="2019-12" db="EMBL/GenBank/DDBJ databases">
        <title>Novel species isolated from a subtropical stream in China.</title>
        <authorList>
            <person name="Lu H."/>
        </authorList>
    </citation>
    <scope>NUCLEOTIDE SEQUENCE [LARGE SCALE GENOMIC DNA]</scope>
    <source>
        <strain evidence="17 18">FT55W</strain>
    </source>
</reference>
<dbReference type="EMBL" id="WWCK01000005">
    <property type="protein sequence ID" value="MYM68401.1"/>
    <property type="molecule type" value="Genomic_DNA"/>
</dbReference>
<organism evidence="17 18">
    <name type="scientific">Duganella rivi</name>
    <dbReference type="NCBI Taxonomy" id="2666083"/>
    <lineage>
        <taxon>Bacteria</taxon>
        <taxon>Pseudomonadati</taxon>
        <taxon>Pseudomonadota</taxon>
        <taxon>Betaproteobacteria</taxon>
        <taxon>Burkholderiales</taxon>
        <taxon>Oxalobacteraceae</taxon>
        <taxon>Telluria group</taxon>
        <taxon>Duganella</taxon>
    </lineage>
</organism>
<dbReference type="CDD" id="cd02120">
    <property type="entry name" value="PA_subtilisin_like"/>
    <property type="match status" value="1"/>
</dbReference>
<dbReference type="PROSITE" id="PS00136">
    <property type="entry name" value="SUBTILASE_ASP"/>
    <property type="match status" value="1"/>
</dbReference>
<dbReference type="PROSITE" id="PS51892">
    <property type="entry name" value="SUBTILASE"/>
    <property type="match status" value="1"/>
</dbReference>
<feature type="domain" description="Inhibitor I9" evidence="15">
    <location>
        <begin position="86"/>
        <end position="128"/>
    </location>
</feature>
<dbReference type="InterPro" id="IPR023827">
    <property type="entry name" value="Peptidase_S8_Asp-AS"/>
</dbReference>
<evidence type="ECO:0000256" key="7">
    <source>
        <dbReference type="ARBA" id="ARBA00022825"/>
    </source>
</evidence>
<dbReference type="InterPro" id="IPR034197">
    <property type="entry name" value="Peptidases_S8_3"/>
</dbReference>
<dbReference type="InterPro" id="IPR041469">
    <property type="entry name" value="Subtilisin-like_FN3"/>
</dbReference>
<feature type="active site" description="Charge relay system" evidence="9 10">
    <location>
        <position position="262"/>
    </location>
</feature>
<proteinExistence type="inferred from homology"/>
<dbReference type="InterPro" id="IPR046450">
    <property type="entry name" value="PA_dom_sf"/>
</dbReference>
<dbReference type="InterPro" id="IPR000209">
    <property type="entry name" value="Peptidase_S8/S53_dom"/>
</dbReference>
<dbReference type="Proteomes" id="UP000450012">
    <property type="component" value="Unassembled WGS sequence"/>
</dbReference>
<evidence type="ECO:0000256" key="6">
    <source>
        <dbReference type="ARBA" id="ARBA00022801"/>
    </source>
</evidence>
<evidence type="ECO:0000256" key="2">
    <source>
        <dbReference type="ARBA" id="ARBA00011073"/>
    </source>
</evidence>
<evidence type="ECO:0000256" key="3">
    <source>
        <dbReference type="ARBA" id="ARBA00022525"/>
    </source>
</evidence>
<evidence type="ECO:0000256" key="10">
    <source>
        <dbReference type="PROSITE-ProRule" id="PRU01240"/>
    </source>
</evidence>
<dbReference type="InterPro" id="IPR037045">
    <property type="entry name" value="S8pro/Inhibitor_I9_sf"/>
</dbReference>
<dbReference type="InterPro" id="IPR015500">
    <property type="entry name" value="Peptidase_S8_subtilisin-rel"/>
</dbReference>
<comment type="similarity">
    <text evidence="2 10 11">Belongs to the peptidase S8 family.</text>
</comment>
<accession>A0A7X4GSK6</accession>
<dbReference type="SUPFAM" id="SSF52743">
    <property type="entry name" value="Subtilisin-like"/>
    <property type="match status" value="1"/>
</dbReference>
<dbReference type="GO" id="GO:0006508">
    <property type="term" value="P:proteolysis"/>
    <property type="evidence" value="ECO:0007669"/>
    <property type="project" value="UniProtKB-KW"/>
</dbReference>
<feature type="active site" description="Charge relay system" evidence="9 10">
    <location>
        <position position="169"/>
    </location>
</feature>
<keyword evidence="6 10" id="KW-0378">Hydrolase</keyword>
<dbReference type="InterPro" id="IPR045051">
    <property type="entry name" value="SBT"/>
</dbReference>
<dbReference type="PROSITE" id="PS00138">
    <property type="entry name" value="SUBTILASE_SER"/>
    <property type="match status" value="1"/>
</dbReference>
<evidence type="ECO:0000256" key="1">
    <source>
        <dbReference type="ARBA" id="ARBA00004613"/>
    </source>
</evidence>
<feature type="domain" description="PA" evidence="14">
    <location>
        <begin position="463"/>
        <end position="532"/>
    </location>
</feature>
<dbReference type="AlphaFoldDB" id="A0A7X4GSK6"/>
<keyword evidence="5 12" id="KW-0732">Signal</keyword>
<dbReference type="Pfam" id="PF00082">
    <property type="entry name" value="Peptidase_S8"/>
    <property type="match status" value="1"/>
</dbReference>
<evidence type="ECO:0000313" key="18">
    <source>
        <dbReference type="Proteomes" id="UP000450012"/>
    </source>
</evidence>
<dbReference type="InterPro" id="IPR003137">
    <property type="entry name" value="PA_domain"/>
</dbReference>
<keyword evidence="3" id="KW-0964">Secreted</keyword>
<dbReference type="SUPFAM" id="SSF52025">
    <property type="entry name" value="PA domain"/>
    <property type="match status" value="1"/>
</dbReference>
<feature type="domain" description="Subtilisin-like protease fibronectin type-III" evidence="16">
    <location>
        <begin position="725"/>
        <end position="818"/>
    </location>
</feature>
<dbReference type="Gene3D" id="3.50.30.30">
    <property type="match status" value="1"/>
</dbReference>
<evidence type="ECO:0000256" key="12">
    <source>
        <dbReference type="SAM" id="SignalP"/>
    </source>
</evidence>
<evidence type="ECO:0000259" key="13">
    <source>
        <dbReference type="Pfam" id="PF00082"/>
    </source>
</evidence>
<dbReference type="Gene3D" id="3.40.50.200">
    <property type="entry name" value="Peptidase S8/S53 domain"/>
    <property type="match status" value="1"/>
</dbReference>
<evidence type="ECO:0000256" key="8">
    <source>
        <dbReference type="ARBA" id="ARBA00023180"/>
    </source>
</evidence>
<dbReference type="InterPro" id="IPR023828">
    <property type="entry name" value="Peptidase_S8_Ser-AS"/>
</dbReference>
<dbReference type="Pfam" id="PF02225">
    <property type="entry name" value="PA"/>
    <property type="match status" value="1"/>
</dbReference>
<dbReference type="GO" id="GO:0005576">
    <property type="term" value="C:extracellular region"/>
    <property type="evidence" value="ECO:0007669"/>
    <property type="project" value="UniProtKB-SubCell"/>
</dbReference>
<sequence length="1063" mass="109286">MKPSFLRLRRLPLALLLAAAGAGAAEAPRRTYLIQLSDKPAASYTGGVSGLAATKPPAGSLLNPESVAVQNYLGYLQQRRAAITAGLPAGALLHDFKLVYNGFAARLSDAEALALKNTAGVVSVKPDTYFTPATAYTPTYLGLDKPGGLWSQVGGKEHAGEDMIIGVIDTGIWPENPSFADRVDASGVPTHDPSGTLAYGPPPARWRGFCQYGYGFGPGSCNNKLIGARYYNFLNGTDSQPHWTEFDSARDSTAGEYGHGGHGTHTASTAAGNNGVVASIGGTAMGATSGMAPRARIAAYKICFTRVASEDGMTGINGCSSTSAVAAIEQAVFDGVDVLSYSISGITNTVDEIVEQAFLGAANAGVFVSAAAGNAGPGNSVNHPSPWLTSVGASTTDRLAGAQLKLSNGASYIGASVNPAALAPVPLILAENAGAIPYDNLAPADRDARRLCYTETDRIANGASSNGALDPALVSGKVVVCQRGTSARLDKSRAVQQAGGAGMVLVDDGNGILVDPHVVPTVHVSVQDGASIRAAAAGAPLQAGISAFGRFPNPEGSPKMAAFSSRGPNLAVPSILKPDLTAPGVNVLAGYTPDMTQEQHDAVRDGAPVTQLDWAYLSGTSMATPHVSGLAALLKQRHPDWSPAAIKSALMTTATAVVDDGLPDDYNGKNAFGSGAGHVAPTAAADPGLVYDLGALDYQRFLCGIGSRSVASALCSSGGSINDYDLNLASLTAANVPDTLTVKRRVTNVSGAPASYRATASVPGFTVTVAPAVLTLAPGASQDFSVTLKRTTAGNNAWAFGSLEWSDGVHRVRSPLTVRTSLFTPADWYYSEGSSGNKTVGVTTAYTGKLVAKAAGLREAVQDTYTLSQNSSTDYGVAECAAGGSPSVSYKRITIPPGTVGARFALYDEDTSGSSGDDLNLLLLDGKGNMLYGSVNLFTSNEALQTADPEPGDYIVCVVARTPVGGKATAKLSTWLISPGPSAIGNFKVLAPSTVFAYRPASLSYTWSGLVPGRRYLGGIEFSNSSLRLGASLVYVDSTDTIWASSTPAASYLSPRQLAVGTR</sequence>
<protein>
    <submittedName>
        <fullName evidence="17">S8 family serine peptidase</fullName>
    </submittedName>
</protein>
<feature type="domain" description="Peptidase S8/S53" evidence="13">
    <location>
        <begin position="160"/>
        <end position="663"/>
    </location>
</feature>
<evidence type="ECO:0000259" key="15">
    <source>
        <dbReference type="Pfam" id="PF05922"/>
    </source>
</evidence>
<evidence type="ECO:0000259" key="14">
    <source>
        <dbReference type="Pfam" id="PF02225"/>
    </source>
</evidence>